<evidence type="ECO:0000256" key="3">
    <source>
        <dbReference type="SAM" id="SignalP"/>
    </source>
</evidence>
<organism evidence="4 5">
    <name type="scientific">Amycolatopsis mongoliensis</name>
    <dbReference type="NCBI Taxonomy" id="715475"/>
    <lineage>
        <taxon>Bacteria</taxon>
        <taxon>Bacillati</taxon>
        <taxon>Actinomycetota</taxon>
        <taxon>Actinomycetes</taxon>
        <taxon>Pseudonocardiales</taxon>
        <taxon>Pseudonocardiaceae</taxon>
        <taxon>Amycolatopsis</taxon>
    </lineage>
</organism>
<dbReference type="AlphaFoldDB" id="A0A9Y2JUL3"/>
<keyword evidence="2" id="KW-0812">Transmembrane</keyword>
<evidence type="ECO:0000256" key="2">
    <source>
        <dbReference type="SAM" id="Phobius"/>
    </source>
</evidence>
<feature type="region of interest" description="Disordered" evidence="1">
    <location>
        <begin position="218"/>
        <end position="261"/>
    </location>
</feature>
<feature type="compositionally biased region" description="Polar residues" evidence="1">
    <location>
        <begin position="251"/>
        <end position="261"/>
    </location>
</feature>
<feature type="compositionally biased region" description="Gly residues" evidence="1">
    <location>
        <begin position="158"/>
        <end position="179"/>
    </location>
</feature>
<evidence type="ECO:0000313" key="5">
    <source>
        <dbReference type="Proteomes" id="UP001239397"/>
    </source>
</evidence>
<feature type="signal peptide" evidence="3">
    <location>
        <begin position="1"/>
        <end position="29"/>
    </location>
</feature>
<dbReference type="KEGG" id="amog:QRX60_11905"/>
<keyword evidence="5" id="KW-1185">Reference proteome</keyword>
<dbReference type="Proteomes" id="UP001239397">
    <property type="component" value="Chromosome"/>
</dbReference>
<sequence length="292" mass="28008">MLVRKTLTVTAIAAFVAGGAFLSAGTASASQQVVSTSCTGTVTGQMGDQVAIDGASVKTLVTNGANNAGTLAVGSWAGDSIAKNHAIPVGQVPNSAGGEATGVAIGKAVRTALANSGTWGLGLDWNKTLNSVESTVAKGCNLTLLASNYVAPSTPGQPGAGGTGTPQGGGTGTVPGGTSGNLSNLNPGNAAGSGTAPMRDYGGIPTATAGTAVAPGARYPANGTLPGDASAPQGDTGAQSGQGADIRDAGNAQSLASPGSSNDVQLPMLLAVIVLAGVTAGLVRTWALRRAS</sequence>
<accession>A0A9Y2JUL3</accession>
<feature type="transmembrane region" description="Helical" evidence="2">
    <location>
        <begin position="266"/>
        <end position="287"/>
    </location>
</feature>
<dbReference type="EMBL" id="CP127295">
    <property type="protein sequence ID" value="WIY04508.1"/>
    <property type="molecule type" value="Genomic_DNA"/>
</dbReference>
<feature type="region of interest" description="Disordered" evidence="1">
    <location>
        <begin position="155"/>
        <end position="197"/>
    </location>
</feature>
<keyword evidence="2" id="KW-0472">Membrane</keyword>
<proteinExistence type="predicted"/>
<dbReference type="RefSeq" id="WP_286000830.1">
    <property type="nucleotide sequence ID" value="NZ_CP127295.1"/>
</dbReference>
<name>A0A9Y2JUL3_9PSEU</name>
<gene>
    <name evidence="4" type="ORF">QRX60_11905</name>
</gene>
<protein>
    <submittedName>
        <fullName evidence="4">Uncharacterized protein</fullName>
    </submittedName>
</protein>
<feature type="chain" id="PRO_5040873837" evidence="3">
    <location>
        <begin position="30"/>
        <end position="292"/>
    </location>
</feature>
<keyword evidence="3" id="KW-0732">Signal</keyword>
<reference evidence="4 5" key="1">
    <citation type="submission" date="2023-06" db="EMBL/GenBank/DDBJ databases">
        <authorList>
            <person name="Oyuntsetseg B."/>
            <person name="Kim S.B."/>
        </authorList>
    </citation>
    <scope>NUCLEOTIDE SEQUENCE [LARGE SCALE GENOMIC DNA]</scope>
    <source>
        <strain evidence="4 5">4-36</strain>
    </source>
</reference>
<evidence type="ECO:0000256" key="1">
    <source>
        <dbReference type="SAM" id="MobiDB-lite"/>
    </source>
</evidence>
<evidence type="ECO:0000313" key="4">
    <source>
        <dbReference type="EMBL" id="WIY04508.1"/>
    </source>
</evidence>
<keyword evidence="2" id="KW-1133">Transmembrane helix</keyword>